<gene>
    <name evidence="2" type="ORF">LCGC14_2503280</name>
</gene>
<feature type="domain" description="Integrase catalytic" evidence="1">
    <location>
        <begin position="343"/>
        <end position="497"/>
    </location>
</feature>
<reference evidence="2" key="1">
    <citation type="journal article" date="2015" name="Nature">
        <title>Complex archaea that bridge the gap between prokaryotes and eukaryotes.</title>
        <authorList>
            <person name="Spang A."/>
            <person name="Saw J.H."/>
            <person name="Jorgensen S.L."/>
            <person name="Zaremba-Niedzwiedzka K."/>
            <person name="Martijn J."/>
            <person name="Lind A.E."/>
            <person name="van Eijk R."/>
            <person name="Schleper C."/>
            <person name="Guy L."/>
            <person name="Ettema T.J."/>
        </authorList>
    </citation>
    <scope>NUCLEOTIDE SEQUENCE</scope>
</reference>
<feature type="non-terminal residue" evidence="2">
    <location>
        <position position="497"/>
    </location>
</feature>
<dbReference type="SUPFAM" id="SSF53098">
    <property type="entry name" value="Ribonuclease H-like"/>
    <property type="match status" value="1"/>
</dbReference>
<dbReference type="InterPro" id="IPR012337">
    <property type="entry name" value="RNaseH-like_sf"/>
</dbReference>
<dbReference type="InterPro" id="IPR009057">
    <property type="entry name" value="Homeodomain-like_sf"/>
</dbReference>
<dbReference type="GO" id="GO:0015074">
    <property type="term" value="P:DNA integration"/>
    <property type="evidence" value="ECO:0007669"/>
    <property type="project" value="InterPro"/>
</dbReference>
<feature type="non-terminal residue" evidence="2">
    <location>
        <position position="1"/>
    </location>
</feature>
<protein>
    <recommendedName>
        <fullName evidence="1">Integrase catalytic domain-containing protein</fullName>
    </recommendedName>
</protein>
<evidence type="ECO:0000259" key="1">
    <source>
        <dbReference type="PROSITE" id="PS50994"/>
    </source>
</evidence>
<organism evidence="2">
    <name type="scientific">marine sediment metagenome</name>
    <dbReference type="NCBI Taxonomy" id="412755"/>
    <lineage>
        <taxon>unclassified sequences</taxon>
        <taxon>metagenomes</taxon>
        <taxon>ecological metagenomes</taxon>
    </lineage>
</organism>
<evidence type="ECO:0000313" key="2">
    <source>
        <dbReference type="EMBL" id="KKL15669.1"/>
    </source>
</evidence>
<sequence>EAARARMQYLVDSGESKFLTNAQTPDGTAMWKSLEDRGWIERLEDVPTAGQKEPYAQYKILSDLPQRPIINLGDDAIGDIAGVSKDVADAMRDSFIRHATAAGEKLPKKAISDTFDSWLRGVIDHKMTEKDLAIFGSKEKWATGFLDVPTNKSLDDMAAALSMEREDIITLLLEKSDADYMKPPLARGQFPSYSRAIDENMAGIEGIFKRLEEGIEESERRKTRWAYQRERGVSDRTVRNYLKRYREQGSVGLLFHRCGSRPLSPRIHDEALGKKILSLIEERPRRTVPQLRRILTRDPEYRPAIERISDRTIYRFLNEQGLSQKQRAAKAIETGRRSFHQFQASASMELVQGDARDGIWLPGVDGAKTRKTYLFLWVDDFSRRILSAQYFWDEKLPRMEHTFKTMILRWGIPNKTYLDNGNVYIAAQFALGWEGFMTTAALDPQRFERHFWVPRAEISRKHAEALCRTDEEVVFVHDDLTMTTGPVFAPEFYERYI</sequence>
<dbReference type="Pfam" id="PF13565">
    <property type="entry name" value="HTH_32"/>
    <property type="match status" value="1"/>
</dbReference>
<dbReference type="Gene3D" id="3.30.420.10">
    <property type="entry name" value="Ribonuclease H-like superfamily/Ribonuclease H"/>
    <property type="match status" value="1"/>
</dbReference>
<dbReference type="InterPro" id="IPR001584">
    <property type="entry name" value="Integrase_cat-core"/>
</dbReference>
<dbReference type="PROSITE" id="PS50994">
    <property type="entry name" value="INTEGRASE"/>
    <property type="match status" value="1"/>
</dbReference>
<accession>A0A0F9B178</accession>
<dbReference type="AlphaFoldDB" id="A0A0F9B178"/>
<comment type="caution">
    <text evidence="2">The sequence shown here is derived from an EMBL/GenBank/DDBJ whole genome shotgun (WGS) entry which is preliminary data.</text>
</comment>
<dbReference type="SUPFAM" id="SSF46689">
    <property type="entry name" value="Homeodomain-like"/>
    <property type="match status" value="1"/>
</dbReference>
<name>A0A0F9B178_9ZZZZ</name>
<dbReference type="EMBL" id="LAZR01039973">
    <property type="protein sequence ID" value="KKL15669.1"/>
    <property type="molecule type" value="Genomic_DNA"/>
</dbReference>
<dbReference type="GO" id="GO:0003676">
    <property type="term" value="F:nucleic acid binding"/>
    <property type="evidence" value="ECO:0007669"/>
    <property type="project" value="InterPro"/>
</dbReference>
<proteinExistence type="predicted"/>
<dbReference type="InterPro" id="IPR036397">
    <property type="entry name" value="RNaseH_sf"/>
</dbReference>